<name>A0A645CYH4_9ZZZZ</name>
<dbReference type="EMBL" id="VSSQ01030938">
    <property type="protein sequence ID" value="MPM81642.1"/>
    <property type="molecule type" value="Genomic_DNA"/>
</dbReference>
<accession>A0A645CYH4</accession>
<keyword evidence="1" id="KW-1133">Transmembrane helix</keyword>
<feature type="transmembrane region" description="Helical" evidence="1">
    <location>
        <begin position="91"/>
        <end position="110"/>
    </location>
</feature>
<dbReference type="InterPro" id="IPR053153">
    <property type="entry name" value="APC_K+_Transporter"/>
</dbReference>
<evidence type="ECO:0000313" key="2">
    <source>
        <dbReference type="EMBL" id="MPM81642.1"/>
    </source>
</evidence>
<feature type="transmembrane region" description="Helical" evidence="1">
    <location>
        <begin position="12"/>
        <end position="34"/>
    </location>
</feature>
<feature type="transmembrane region" description="Helical" evidence="1">
    <location>
        <begin position="116"/>
        <end position="134"/>
    </location>
</feature>
<dbReference type="PANTHER" id="PTHR47704:SF1">
    <property type="entry name" value="POTASSIUM TRANSPORTER KIMA"/>
    <property type="match status" value="1"/>
</dbReference>
<sequence>MPRQLTYRGSRLVFSKGIAALAIMASILIVIFQASVTKLIPLYAIGVFLSFTLSQAGMAHRWWKSGHLKPDEVKKERGSELAYDSGWHVKMIINGFGAVCTFVVMIVFAVTKFNDGAWVVVILTPALVALFSAIHSHYKRFAKKLSLEGFQPETRVMHQKVIMPVSGVHKGTLAALRFARTLSDDITVVNISSDAEETAKLQDKWEKWGEGYRLVVLDSPYRLFIEPLLAYIDEIDANKQENEIITIVVPQFVTLHWYTNLLHTRTADTLRRVLLFRKDIVIMEVPYQVD</sequence>
<dbReference type="Gene3D" id="1.20.1740.10">
    <property type="entry name" value="Amino acid/polyamine transporter I"/>
    <property type="match status" value="1"/>
</dbReference>
<gene>
    <name evidence="2" type="ORF">SDC9_128699</name>
</gene>
<feature type="transmembrane region" description="Helical" evidence="1">
    <location>
        <begin position="40"/>
        <end position="59"/>
    </location>
</feature>
<dbReference type="AlphaFoldDB" id="A0A645CYH4"/>
<dbReference type="PANTHER" id="PTHR47704">
    <property type="entry name" value="POTASSIUM TRANSPORTER KIMA"/>
    <property type="match status" value="1"/>
</dbReference>
<protein>
    <recommendedName>
        <fullName evidence="3">Amino acid permease</fullName>
    </recommendedName>
</protein>
<evidence type="ECO:0008006" key="3">
    <source>
        <dbReference type="Google" id="ProtNLM"/>
    </source>
</evidence>
<reference evidence="2" key="1">
    <citation type="submission" date="2019-08" db="EMBL/GenBank/DDBJ databases">
        <authorList>
            <person name="Kucharzyk K."/>
            <person name="Murdoch R.W."/>
            <person name="Higgins S."/>
            <person name="Loffler F."/>
        </authorList>
    </citation>
    <scope>NUCLEOTIDE SEQUENCE</scope>
</reference>
<evidence type="ECO:0000256" key="1">
    <source>
        <dbReference type="SAM" id="Phobius"/>
    </source>
</evidence>
<organism evidence="2">
    <name type="scientific">bioreactor metagenome</name>
    <dbReference type="NCBI Taxonomy" id="1076179"/>
    <lineage>
        <taxon>unclassified sequences</taxon>
        <taxon>metagenomes</taxon>
        <taxon>ecological metagenomes</taxon>
    </lineage>
</organism>
<keyword evidence="1" id="KW-0812">Transmembrane</keyword>
<comment type="caution">
    <text evidence="2">The sequence shown here is derived from an EMBL/GenBank/DDBJ whole genome shotgun (WGS) entry which is preliminary data.</text>
</comment>
<proteinExistence type="predicted"/>
<keyword evidence="1" id="KW-0472">Membrane</keyword>